<dbReference type="InterPro" id="IPR018060">
    <property type="entry name" value="HTH_AraC"/>
</dbReference>
<keyword evidence="1" id="KW-0805">Transcription regulation</keyword>
<evidence type="ECO:0000313" key="5">
    <source>
        <dbReference type="EMBL" id="MCM2370538.1"/>
    </source>
</evidence>
<dbReference type="GO" id="GO:0003677">
    <property type="term" value="F:DNA binding"/>
    <property type="evidence" value="ECO:0007669"/>
    <property type="project" value="UniProtKB-KW"/>
</dbReference>
<evidence type="ECO:0000259" key="4">
    <source>
        <dbReference type="PROSITE" id="PS01124"/>
    </source>
</evidence>
<reference evidence="5 6" key="1">
    <citation type="journal article" date="2022" name="Syst. Appl. Microbiol.">
        <title>Rhodopirellula aestuarii sp. nov., a novel member of the genus Rhodopirellula isolated from brackish sediments collected in the Tagus River estuary, Portugal.</title>
        <authorList>
            <person name="Vitorino I.R."/>
            <person name="Klimek D."/>
            <person name="Calusinska M."/>
            <person name="Lobo-da-Cunha A."/>
            <person name="Vasconcelos V."/>
            <person name="Lage O.M."/>
        </authorList>
    </citation>
    <scope>NUCLEOTIDE SEQUENCE [LARGE SCALE GENOMIC DNA]</scope>
    <source>
        <strain evidence="5 6">ICT_H3.1</strain>
    </source>
</reference>
<dbReference type="InterPro" id="IPR028082">
    <property type="entry name" value="Peripla_BP_I"/>
</dbReference>
<dbReference type="RefSeq" id="WP_250928204.1">
    <property type="nucleotide sequence ID" value="NZ_JAMQBK010000023.1"/>
</dbReference>
<sequence length="390" mass="44409">MTNTTKRIQRNKTTVTPGRNILLALTWYYPKIHHGVARFARDHGWHITADFEDLVPSHWNGDGVLTLLGGGPDLWKRLRHCKVPIVDFAESRPNIALPRVTTDNVAIGKMAAGHFLDRGYHHFAYVQRRGLGVSSRRREAFQSSVESAGHRCEILNWHQERGKRNDTLDQRHRWLIRRLTSLPKPLAVFTSRDVEAVEVIEACLAAQIEIPGEVAVLGVDNTEIICECLRVPLSSIENNWEQVGYEGAALLERLLRGESVPREPIYVPPSFVVERRSTDSHAVDHPKVVDAIRYLHENAAKPISMNQLFKAVGMSRSGLEKAFREHYIRAPAEELRHYRLTLAKKMLLETDKKVNVIAQLTGFQTPHNLCRIFKQHVGTTPKQFRMTSGR</sequence>
<dbReference type="InterPro" id="IPR009057">
    <property type="entry name" value="Homeodomain-like_sf"/>
</dbReference>
<dbReference type="Pfam" id="PF12833">
    <property type="entry name" value="HTH_18"/>
    <property type="match status" value="1"/>
</dbReference>
<protein>
    <submittedName>
        <fullName evidence="5">DNA-binding transcriptional regulator</fullName>
    </submittedName>
</protein>
<dbReference type="PANTHER" id="PTHR30146:SF24">
    <property type="entry name" value="XYLOSE OPERON REGULATORY PROTEIN"/>
    <property type="match status" value="1"/>
</dbReference>
<dbReference type="CDD" id="cd01543">
    <property type="entry name" value="PBP1_XylR"/>
    <property type="match status" value="1"/>
</dbReference>
<dbReference type="InterPro" id="IPR046335">
    <property type="entry name" value="LacI/GalR-like_sensor"/>
</dbReference>
<dbReference type="Pfam" id="PF13377">
    <property type="entry name" value="Peripla_BP_3"/>
    <property type="match status" value="1"/>
</dbReference>
<dbReference type="EMBL" id="JAMQBK010000023">
    <property type="protein sequence ID" value="MCM2370538.1"/>
    <property type="molecule type" value="Genomic_DNA"/>
</dbReference>
<dbReference type="SUPFAM" id="SSF46689">
    <property type="entry name" value="Homeodomain-like"/>
    <property type="match status" value="1"/>
</dbReference>
<evidence type="ECO:0000313" key="6">
    <source>
        <dbReference type="Proteomes" id="UP001202961"/>
    </source>
</evidence>
<dbReference type="InterPro" id="IPR018062">
    <property type="entry name" value="HTH_AraC-typ_CS"/>
</dbReference>
<gene>
    <name evidence="5" type="ORF">NB063_07845</name>
</gene>
<dbReference type="SMART" id="SM00342">
    <property type="entry name" value="HTH_ARAC"/>
    <property type="match status" value="1"/>
</dbReference>
<dbReference type="PROSITE" id="PS01124">
    <property type="entry name" value="HTH_ARAC_FAMILY_2"/>
    <property type="match status" value="1"/>
</dbReference>
<keyword evidence="2 5" id="KW-0238">DNA-binding</keyword>
<name>A0ABT0U220_9BACT</name>
<keyword evidence="3" id="KW-0804">Transcription</keyword>
<evidence type="ECO:0000256" key="3">
    <source>
        <dbReference type="ARBA" id="ARBA00023163"/>
    </source>
</evidence>
<evidence type="ECO:0000256" key="2">
    <source>
        <dbReference type="ARBA" id="ARBA00023125"/>
    </source>
</evidence>
<organism evidence="5 6">
    <name type="scientific">Aporhodopirellula aestuarii</name>
    <dbReference type="NCBI Taxonomy" id="2950107"/>
    <lineage>
        <taxon>Bacteria</taxon>
        <taxon>Pseudomonadati</taxon>
        <taxon>Planctomycetota</taxon>
        <taxon>Planctomycetia</taxon>
        <taxon>Pirellulales</taxon>
        <taxon>Pirellulaceae</taxon>
        <taxon>Aporhodopirellula</taxon>
    </lineage>
</organism>
<dbReference type="PROSITE" id="PS00041">
    <property type="entry name" value="HTH_ARAC_FAMILY_1"/>
    <property type="match status" value="1"/>
</dbReference>
<evidence type="ECO:0000256" key="1">
    <source>
        <dbReference type="ARBA" id="ARBA00023015"/>
    </source>
</evidence>
<dbReference type="Gene3D" id="3.40.50.2300">
    <property type="match status" value="2"/>
</dbReference>
<dbReference type="Gene3D" id="1.10.10.60">
    <property type="entry name" value="Homeodomain-like"/>
    <property type="match status" value="2"/>
</dbReference>
<dbReference type="SUPFAM" id="SSF53822">
    <property type="entry name" value="Periplasmic binding protein-like I"/>
    <property type="match status" value="1"/>
</dbReference>
<feature type="domain" description="HTH araC/xylS-type" evidence="4">
    <location>
        <begin position="289"/>
        <end position="387"/>
    </location>
</feature>
<dbReference type="Proteomes" id="UP001202961">
    <property type="component" value="Unassembled WGS sequence"/>
</dbReference>
<proteinExistence type="predicted"/>
<comment type="caution">
    <text evidence="5">The sequence shown here is derived from an EMBL/GenBank/DDBJ whole genome shotgun (WGS) entry which is preliminary data.</text>
</comment>
<keyword evidence="6" id="KW-1185">Reference proteome</keyword>
<accession>A0ABT0U220</accession>
<dbReference type="PANTHER" id="PTHR30146">
    <property type="entry name" value="LACI-RELATED TRANSCRIPTIONAL REPRESSOR"/>
    <property type="match status" value="1"/>
</dbReference>